<dbReference type="Proteomes" id="UP000016924">
    <property type="component" value="Unassembled WGS sequence"/>
</dbReference>
<dbReference type="InterPro" id="IPR001138">
    <property type="entry name" value="Zn2Cys6_DnaBD"/>
</dbReference>
<evidence type="ECO:0000313" key="5">
    <source>
        <dbReference type="EMBL" id="EON67629.1"/>
    </source>
</evidence>
<gene>
    <name evidence="5" type="ORF">W97_06772</name>
</gene>
<dbReference type="CDD" id="cd12148">
    <property type="entry name" value="fungal_TF_MHR"/>
    <property type="match status" value="1"/>
</dbReference>
<dbReference type="PROSITE" id="PS00463">
    <property type="entry name" value="ZN2_CY6_FUNGAL_1"/>
    <property type="match status" value="1"/>
</dbReference>
<dbReference type="Pfam" id="PF04082">
    <property type="entry name" value="Fungal_trans"/>
    <property type="match status" value="1"/>
</dbReference>
<dbReference type="HOGENOM" id="CLU_004835_2_1_1"/>
<keyword evidence="1" id="KW-0479">Metal-binding</keyword>
<feature type="region of interest" description="Disordered" evidence="3">
    <location>
        <begin position="1"/>
        <end position="42"/>
    </location>
</feature>
<dbReference type="PANTHER" id="PTHR47785">
    <property type="entry name" value="ZN(II)2CYS6 TRANSCRIPTION FACTOR (EUROFUNG)-RELATED-RELATED"/>
    <property type="match status" value="1"/>
</dbReference>
<dbReference type="InterPro" id="IPR036864">
    <property type="entry name" value="Zn2-C6_fun-type_DNA-bd_sf"/>
</dbReference>
<accession>R7Z0T1</accession>
<proteinExistence type="predicted"/>
<dbReference type="OrthoDB" id="4356994at2759"/>
<dbReference type="STRING" id="1168221.R7Z0T1"/>
<dbReference type="GO" id="GO:0008270">
    <property type="term" value="F:zinc ion binding"/>
    <property type="evidence" value="ECO:0007669"/>
    <property type="project" value="InterPro"/>
</dbReference>
<evidence type="ECO:0000256" key="3">
    <source>
        <dbReference type="SAM" id="MobiDB-lite"/>
    </source>
</evidence>
<evidence type="ECO:0000259" key="4">
    <source>
        <dbReference type="PROSITE" id="PS50048"/>
    </source>
</evidence>
<dbReference type="InterPro" id="IPR007219">
    <property type="entry name" value="XnlR_reg_dom"/>
</dbReference>
<keyword evidence="2" id="KW-0539">Nucleus</keyword>
<dbReference type="EMBL" id="JH767589">
    <property type="protein sequence ID" value="EON67629.1"/>
    <property type="molecule type" value="Genomic_DNA"/>
</dbReference>
<dbReference type="eggNOG" id="ENOG502QR47">
    <property type="taxonomic scope" value="Eukaryota"/>
</dbReference>
<dbReference type="GO" id="GO:0006351">
    <property type="term" value="P:DNA-templated transcription"/>
    <property type="evidence" value="ECO:0007669"/>
    <property type="project" value="InterPro"/>
</dbReference>
<feature type="region of interest" description="Disordered" evidence="3">
    <location>
        <begin position="106"/>
        <end position="137"/>
    </location>
</feature>
<dbReference type="CDD" id="cd00067">
    <property type="entry name" value="GAL4"/>
    <property type="match status" value="1"/>
</dbReference>
<reference evidence="6" key="1">
    <citation type="submission" date="2012-06" db="EMBL/GenBank/DDBJ databases">
        <title>The genome sequence of Coniosporium apollinis CBS 100218.</title>
        <authorList>
            <consortium name="The Broad Institute Genome Sequencing Platform"/>
            <person name="Cuomo C."/>
            <person name="Gorbushina A."/>
            <person name="Noack S."/>
            <person name="Walker B."/>
            <person name="Young S.K."/>
            <person name="Zeng Q."/>
            <person name="Gargeya S."/>
            <person name="Fitzgerald M."/>
            <person name="Haas B."/>
            <person name="Abouelleil A."/>
            <person name="Alvarado L."/>
            <person name="Arachchi H.M."/>
            <person name="Berlin A.M."/>
            <person name="Chapman S.B."/>
            <person name="Goldberg J."/>
            <person name="Griggs A."/>
            <person name="Gujja S."/>
            <person name="Hansen M."/>
            <person name="Howarth C."/>
            <person name="Imamovic A."/>
            <person name="Larimer J."/>
            <person name="McCowan C."/>
            <person name="Montmayeur A."/>
            <person name="Murphy C."/>
            <person name="Neiman D."/>
            <person name="Pearson M."/>
            <person name="Priest M."/>
            <person name="Roberts A."/>
            <person name="Saif S."/>
            <person name="Shea T."/>
            <person name="Sisk P."/>
            <person name="Sykes S."/>
            <person name="Wortman J."/>
            <person name="Nusbaum C."/>
            <person name="Birren B."/>
        </authorList>
    </citation>
    <scope>NUCLEOTIDE SEQUENCE [LARGE SCALE GENOMIC DNA]</scope>
    <source>
        <strain evidence="6">CBS 100218</strain>
    </source>
</reference>
<evidence type="ECO:0000313" key="6">
    <source>
        <dbReference type="Proteomes" id="UP000016924"/>
    </source>
</evidence>
<dbReference type="SUPFAM" id="SSF57701">
    <property type="entry name" value="Zn2/Cys6 DNA-binding domain"/>
    <property type="match status" value="1"/>
</dbReference>
<dbReference type="Pfam" id="PF00172">
    <property type="entry name" value="Zn_clus"/>
    <property type="match status" value="1"/>
</dbReference>
<name>R7Z0T1_CONA1</name>
<dbReference type="RefSeq" id="XP_007782946.1">
    <property type="nucleotide sequence ID" value="XM_007784756.1"/>
</dbReference>
<dbReference type="SMART" id="SM00066">
    <property type="entry name" value="GAL4"/>
    <property type="match status" value="1"/>
</dbReference>
<evidence type="ECO:0000256" key="1">
    <source>
        <dbReference type="ARBA" id="ARBA00022723"/>
    </source>
</evidence>
<dbReference type="Gene3D" id="4.10.240.10">
    <property type="entry name" value="Zn(2)-C6 fungal-type DNA-binding domain"/>
    <property type="match status" value="1"/>
</dbReference>
<dbReference type="AlphaFoldDB" id="R7Z0T1"/>
<dbReference type="PROSITE" id="PS50048">
    <property type="entry name" value="ZN2_CY6_FUNGAL_2"/>
    <property type="match status" value="1"/>
</dbReference>
<dbReference type="PANTHER" id="PTHR47785:SF7">
    <property type="entry name" value="ZN(II)2CYS6 TRANSCRIPTION FACTOR (EUROFUNG)"/>
    <property type="match status" value="1"/>
</dbReference>
<dbReference type="InterPro" id="IPR053181">
    <property type="entry name" value="EcdB-like_regulator"/>
</dbReference>
<feature type="domain" description="Zn(2)-C6 fungal-type" evidence="4">
    <location>
        <begin position="49"/>
        <end position="79"/>
    </location>
</feature>
<dbReference type="GO" id="GO:0003677">
    <property type="term" value="F:DNA binding"/>
    <property type="evidence" value="ECO:0007669"/>
    <property type="project" value="InterPro"/>
</dbReference>
<evidence type="ECO:0000256" key="2">
    <source>
        <dbReference type="ARBA" id="ARBA00023242"/>
    </source>
</evidence>
<organism evidence="5 6">
    <name type="scientific">Coniosporium apollinis (strain CBS 100218)</name>
    <name type="common">Rock-inhabiting black yeast</name>
    <dbReference type="NCBI Taxonomy" id="1168221"/>
    <lineage>
        <taxon>Eukaryota</taxon>
        <taxon>Fungi</taxon>
        <taxon>Dikarya</taxon>
        <taxon>Ascomycota</taxon>
        <taxon>Pezizomycotina</taxon>
        <taxon>Dothideomycetes</taxon>
        <taxon>Dothideomycetes incertae sedis</taxon>
        <taxon>Coniosporium</taxon>
    </lineage>
</organism>
<keyword evidence="6" id="KW-1185">Reference proteome</keyword>
<feature type="compositionally biased region" description="Polar residues" evidence="3">
    <location>
        <begin position="15"/>
        <end position="26"/>
    </location>
</feature>
<dbReference type="GeneID" id="19904083"/>
<sequence length="634" mass="71417">MASVQGLLIDGIEPTSLSASDASPGQQPRRKRPAPRGTASYPRKRAVTACQVCRARRTKCDNRKPSCSFCAKVGAQCIQSPVDLSSFDPASLRILERLDELEEVVRSSSSSGASQLPQHDDYVPGTTPLGSHTDVDRSKFRPQTIENILEWPCLQLNSIQDQSLAFQLRWRHAESVTVQASTSPAYLADELEPQHTKVLLDNFFNHVHIKNPVLDEVQTRRIVTRLCLHGVDWSPESCIALLVCALGAIATPFDSSQVVTQDSEAYATAKSFYSAARKRLGVVLGTSGVLEAQCLFLAGAYMMCIFERVKAWRFFMQSLACCQEFDFLHRSRVGSDGIHDNIHAYGMQDYQSQQASTAEQAIYWSAWKSERELRPDLQAPDFRLPKTEVAIYPPFFPTPPAPSEDLQSGLSDEYKQRERVSWYFYLSEISLRRLSSRIADEILAFQPQYDETLLEGLAKATSEHEAQADEWVMALPETMTLQSSPNEDDVCKFVLRGHLINLYETIYWPFVDAVINCPPCGSGIHWSPLLRNLAHKGLQKHIERLQVNRPGFRHRHHGTPSMIYTCTRSAMVLVAAALVAKDNTEQGLSLPLEMPPDWQNAVVAAMELNRYWENESLESRSMLHMLEVLWQSVR</sequence>
<protein>
    <recommendedName>
        <fullName evidence="4">Zn(2)-C6 fungal-type domain-containing protein</fullName>
    </recommendedName>
</protein>
<dbReference type="GO" id="GO:0000981">
    <property type="term" value="F:DNA-binding transcription factor activity, RNA polymerase II-specific"/>
    <property type="evidence" value="ECO:0007669"/>
    <property type="project" value="InterPro"/>
</dbReference>
<dbReference type="OMA" id="QEQAVYW"/>